<evidence type="ECO:0000313" key="8">
    <source>
        <dbReference type="EMBL" id="MCF2220672.1"/>
    </source>
</evidence>
<name>A0ABS9C463_9FLAO</name>
<dbReference type="Pfam" id="PF01609">
    <property type="entry name" value="DDE_Tnp_1"/>
    <property type="match status" value="1"/>
</dbReference>
<dbReference type="EMBL" id="JACSGT010000002">
    <property type="protein sequence ID" value="MCF2221030.1"/>
    <property type="molecule type" value="Genomic_DNA"/>
</dbReference>
<dbReference type="NCBIfam" id="NF033591">
    <property type="entry name" value="transpos_IS4_2"/>
    <property type="match status" value="1"/>
</dbReference>
<dbReference type="EMBL" id="JACSGT010000001">
    <property type="protein sequence ID" value="MCF2218648.1"/>
    <property type="molecule type" value="Genomic_DNA"/>
</dbReference>
<evidence type="ECO:0000313" key="4">
    <source>
        <dbReference type="EMBL" id="MCF2218648.1"/>
    </source>
</evidence>
<evidence type="ECO:0000313" key="5">
    <source>
        <dbReference type="EMBL" id="MCF2219047.1"/>
    </source>
</evidence>
<sequence>MFLRHSTKYTNTSQDYKIIELDSVLEHNFETKINKARLKFISLLILALCKVKTVNYLSLANAFDSNATAESSFRRIQRFMANFDLPMKLISGFIFNILPEKENLVLVLDRTNWKFGSSNINILMLGICYKNIAIPIMFRTLDKRGNSDTTERIELIRQFITWFGRDCINCLLADREFVGHHWLEFLNKNNIRYYIRLRKNFKVFCFDRNQEKPVFWLFNKLKKGEFYHHPKIVKINDVLCYVSGVKGFDKEGKLDTLILVSFNKPEESWEYYKKRWQIETLFKAFKSSGFNIESTHVTDQKRLEKLFMIVMIALVWCYKIGDFVDQNIKAIKIKKHQRKALSVFKYGLNHLNNILMNRLNKMNINVLQFLSCT</sequence>
<dbReference type="InterPro" id="IPR012337">
    <property type="entry name" value="RNaseH-like_sf"/>
</dbReference>
<dbReference type="RefSeq" id="WP_235130038.1">
    <property type="nucleotide sequence ID" value="NZ_JACSGT010000001.1"/>
</dbReference>
<evidence type="ECO:0000259" key="1">
    <source>
        <dbReference type="Pfam" id="PF01609"/>
    </source>
</evidence>
<keyword evidence="12" id="KW-1185">Reference proteome</keyword>
<evidence type="ECO:0000313" key="10">
    <source>
        <dbReference type="EMBL" id="MCF2221030.1"/>
    </source>
</evidence>
<dbReference type="InterPro" id="IPR047658">
    <property type="entry name" value="IS4-like_transpos"/>
</dbReference>
<evidence type="ECO:0000313" key="9">
    <source>
        <dbReference type="EMBL" id="MCF2221009.1"/>
    </source>
</evidence>
<evidence type="ECO:0000313" key="12">
    <source>
        <dbReference type="Proteomes" id="UP001430374"/>
    </source>
</evidence>
<dbReference type="EMBL" id="JACSGT010000001">
    <property type="protein sequence ID" value="MCF2218261.1"/>
    <property type="molecule type" value="Genomic_DNA"/>
</dbReference>
<dbReference type="EMBL" id="JACSGT010000002">
    <property type="protein sequence ID" value="MCF2220672.1"/>
    <property type="molecule type" value="Genomic_DNA"/>
</dbReference>
<dbReference type="EMBL" id="JACSGT010000001">
    <property type="protein sequence ID" value="MCF2219448.1"/>
    <property type="molecule type" value="Genomic_DNA"/>
</dbReference>
<dbReference type="EMBL" id="JACSGT010000001">
    <property type="protein sequence ID" value="MCF2219251.1"/>
    <property type="molecule type" value="Genomic_DNA"/>
</dbReference>
<organism evidence="6 12">
    <name type="scientific">Chryseobacterium indicum</name>
    <dbReference type="NCBI Taxonomy" id="2766954"/>
    <lineage>
        <taxon>Bacteria</taxon>
        <taxon>Pseudomonadati</taxon>
        <taxon>Bacteroidota</taxon>
        <taxon>Flavobacteriia</taxon>
        <taxon>Flavobacteriales</taxon>
        <taxon>Weeksellaceae</taxon>
        <taxon>Chryseobacterium group</taxon>
        <taxon>Chryseobacterium</taxon>
    </lineage>
</organism>
<feature type="domain" description="Transposase IS4-like" evidence="1">
    <location>
        <begin position="146"/>
        <end position="316"/>
    </location>
</feature>
<proteinExistence type="predicted"/>
<gene>
    <name evidence="2" type="ORF">H9Q08_02970</name>
    <name evidence="3" type="ORF">H9Q08_03435</name>
    <name evidence="4" type="ORF">H9Q08_04965</name>
    <name evidence="5" type="ORF">H9Q08_07000</name>
    <name evidence="6" type="ORF">H9Q08_08030</name>
    <name evidence="7" type="ORF">H9Q08_09040</name>
    <name evidence="8" type="ORF">H9Q08_15400</name>
    <name evidence="9" type="ORF">H9Q08_17120</name>
    <name evidence="10" type="ORF">H9Q08_17225</name>
    <name evidence="11" type="ORF">H9Q08_21035</name>
</gene>
<dbReference type="InterPro" id="IPR002559">
    <property type="entry name" value="Transposase_11"/>
</dbReference>
<evidence type="ECO:0000313" key="3">
    <source>
        <dbReference type="EMBL" id="MCF2218347.1"/>
    </source>
</evidence>
<comment type="caution">
    <text evidence="6">The sequence shown here is derived from an EMBL/GenBank/DDBJ whole genome shotgun (WGS) entry which is preliminary data.</text>
</comment>
<dbReference type="SUPFAM" id="SSF53098">
    <property type="entry name" value="Ribonuclease H-like"/>
    <property type="match status" value="1"/>
</dbReference>
<dbReference type="EMBL" id="JACSGT010000003">
    <property type="protein sequence ID" value="MCF2221748.1"/>
    <property type="molecule type" value="Genomic_DNA"/>
</dbReference>
<reference evidence="6" key="1">
    <citation type="submission" date="2021-08" db="EMBL/GenBank/DDBJ databases">
        <title>Complete genome sequence of Chryseobacterium sp strain PS-8.</title>
        <authorList>
            <person name="Das S.K."/>
        </authorList>
    </citation>
    <scope>NUCLEOTIDE SEQUENCE</scope>
    <source>
        <strain evidence="6">PS-8</strain>
    </source>
</reference>
<evidence type="ECO:0000313" key="7">
    <source>
        <dbReference type="EMBL" id="MCF2219448.1"/>
    </source>
</evidence>
<dbReference type="Gene3D" id="3.90.350.10">
    <property type="entry name" value="Transposase Inhibitor Protein From Tn5, Chain A, domain 1"/>
    <property type="match status" value="1"/>
</dbReference>
<dbReference type="Proteomes" id="UP001430374">
    <property type="component" value="Unassembled WGS sequence"/>
</dbReference>
<dbReference type="EMBL" id="JACSGT010000001">
    <property type="protein sequence ID" value="MCF2218347.1"/>
    <property type="molecule type" value="Genomic_DNA"/>
</dbReference>
<evidence type="ECO:0000313" key="11">
    <source>
        <dbReference type="EMBL" id="MCF2221748.1"/>
    </source>
</evidence>
<protein>
    <submittedName>
        <fullName evidence="6">IS4 family transposase</fullName>
    </submittedName>
</protein>
<dbReference type="EMBL" id="JACSGT010000002">
    <property type="protein sequence ID" value="MCF2221009.1"/>
    <property type="molecule type" value="Genomic_DNA"/>
</dbReference>
<dbReference type="EMBL" id="JACSGT010000001">
    <property type="protein sequence ID" value="MCF2219047.1"/>
    <property type="molecule type" value="Genomic_DNA"/>
</dbReference>
<evidence type="ECO:0000313" key="6">
    <source>
        <dbReference type="EMBL" id="MCF2219251.1"/>
    </source>
</evidence>
<accession>A0ABS9C463</accession>
<evidence type="ECO:0000313" key="2">
    <source>
        <dbReference type="EMBL" id="MCF2218261.1"/>
    </source>
</evidence>